<reference evidence="2 3" key="1">
    <citation type="submission" date="2019-07" db="EMBL/GenBank/DDBJ databases">
        <title>Whole genome shotgun sequence of Aeromicrobium flavum NBRC 107625.</title>
        <authorList>
            <person name="Hosoyama A."/>
            <person name="Uohara A."/>
            <person name="Ohji S."/>
            <person name="Ichikawa N."/>
        </authorList>
    </citation>
    <scope>NUCLEOTIDE SEQUENCE [LARGE SCALE GENOMIC DNA]</scope>
    <source>
        <strain evidence="2 3">NBRC 107625</strain>
    </source>
</reference>
<evidence type="ECO:0008006" key="4">
    <source>
        <dbReference type="Google" id="ProtNLM"/>
    </source>
</evidence>
<accession>A0A512HTI0</accession>
<dbReference type="GO" id="GO:0030246">
    <property type="term" value="F:carbohydrate binding"/>
    <property type="evidence" value="ECO:0007669"/>
    <property type="project" value="InterPro"/>
</dbReference>
<name>A0A512HTI0_9ACTN</name>
<proteinExistence type="predicted"/>
<dbReference type="SUPFAM" id="SSF49452">
    <property type="entry name" value="Starch-binding domain-like"/>
    <property type="match status" value="1"/>
</dbReference>
<evidence type="ECO:0000313" key="3">
    <source>
        <dbReference type="Proteomes" id="UP000321769"/>
    </source>
</evidence>
<dbReference type="Gene3D" id="2.60.40.2700">
    <property type="match status" value="2"/>
</dbReference>
<keyword evidence="1" id="KW-0732">Signal</keyword>
<sequence>MRLHTRLFVVLLAAASVIVGVLVAAPVQAAATSSIVGTITLPDGSEFGAGLSVELVQDQFGDGSHDYIDGHAFDGGEAAYSYRFDGLDAGTYQVRVLASSHYVPANSPWIELAAGERRANVNVTMVKGAGVSGTLVAPGLESASSFTIEQRTALGAWEQVDELEAWERGVKDFSFDQLEAGTYRVGVVPVWQDELGYVKTMSAPFTLATGQLKTGLSIKLDKGPRFSGRVSMSGSSSLPPEFADEDWSSHVRLEQYKAGEDGSMGWNEPDELPGMTSASVVSDGSFTLIAPGAGTYRVVFTAGNDQYWSEPTSAATVVVGQEVRRDVAIRPSAAVSGSVSSPGLSWESDEDEGLEAGVNIEIQQLVGERWGVVGSSHLWRAGAYTVYVPGATPGSVRLRFIPGHQPAAARVFWNGTVNGTAFGAEARMINLTAGSKAVGRDVTLRPAGRISGTITAATRPKSVRALSQSGELVTEASLEGNEDGTWSYDIDGLAAGSYAIAFERSSTLTRYAAQYHAGVDETRGVSAATVVTLGWGSTTAGVSATYWTGGTIRGTVKRRDGSAAVGCWVEAYDTSGVRVARRASTQEDGGFLVQGLSTGQYKVRVTKSCVGSTFYLDQHSTTYTSTSADLGDTVQVRTGAPTLLPRVLQLVDGTQVTPAIRNTVAPKVSGVPAVGQVLTAVVGSWSVSGVSPSVQWRRDSAPIAGATGTTYVLTATDLGRRISVRVTASKSGHQPATADSNVLGPVSPGVLRTTEKPLLTGTAKVGSTLSASVGSWSVAGAKPSFQWLRNGAVIGGATKSTYRLVAADRGSRISVRVAATVAGYAPAPVTTSATAVVKQAVAMKVNARGAKKKATLTVKLSGRGLPASAVNGKVTIFLKGKKVATGKVRKGKVKVVVKKQKKGKRTYVVKYLGNSTVLPLSRTVKATVK</sequence>
<comment type="caution">
    <text evidence="2">The sequence shown here is derived from an EMBL/GenBank/DDBJ whole genome shotgun (WGS) entry which is preliminary data.</text>
</comment>
<feature type="chain" id="PRO_5021722619" description="Alpha-amylase" evidence="1">
    <location>
        <begin position="30"/>
        <end position="929"/>
    </location>
</feature>
<evidence type="ECO:0000313" key="2">
    <source>
        <dbReference type="EMBL" id="GEO88759.1"/>
    </source>
</evidence>
<dbReference type="Proteomes" id="UP000321769">
    <property type="component" value="Unassembled WGS sequence"/>
</dbReference>
<dbReference type="InterPro" id="IPR013784">
    <property type="entry name" value="Carb-bd-like_fold"/>
</dbReference>
<organism evidence="2 3">
    <name type="scientific">Aeromicrobium flavum</name>
    <dbReference type="NCBI Taxonomy" id="416568"/>
    <lineage>
        <taxon>Bacteria</taxon>
        <taxon>Bacillati</taxon>
        <taxon>Actinomycetota</taxon>
        <taxon>Actinomycetes</taxon>
        <taxon>Propionibacteriales</taxon>
        <taxon>Nocardioidaceae</taxon>
        <taxon>Aeromicrobium</taxon>
    </lineage>
</organism>
<feature type="signal peptide" evidence="1">
    <location>
        <begin position="1"/>
        <end position="29"/>
    </location>
</feature>
<protein>
    <recommendedName>
        <fullName evidence="4">Alpha-amylase</fullName>
    </recommendedName>
</protein>
<gene>
    <name evidence="2" type="ORF">AFL01nite_10860</name>
</gene>
<keyword evidence="3" id="KW-1185">Reference proteome</keyword>
<dbReference type="RefSeq" id="WP_146826185.1">
    <property type="nucleotide sequence ID" value="NZ_BAAAYQ010000005.1"/>
</dbReference>
<dbReference type="AlphaFoldDB" id="A0A512HTI0"/>
<evidence type="ECO:0000256" key="1">
    <source>
        <dbReference type="SAM" id="SignalP"/>
    </source>
</evidence>
<dbReference type="EMBL" id="BJZQ01000003">
    <property type="protein sequence ID" value="GEO88759.1"/>
    <property type="molecule type" value="Genomic_DNA"/>
</dbReference>
<dbReference type="OrthoDB" id="3885507at2"/>